<dbReference type="EMBL" id="CAXHTA020000008">
    <property type="protein sequence ID" value="CAL5223090.1"/>
    <property type="molecule type" value="Genomic_DNA"/>
</dbReference>
<dbReference type="InterPro" id="IPR009080">
    <property type="entry name" value="tRNAsynth_Ia_anticodon-bd"/>
</dbReference>
<dbReference type="HAMAP" id="MF_01228">
    <property type="entry name" value="Met_tRNA_synth_type2"/>
    <property type="match status" value="1"/>
</dbReference>
<dbReference type="PRINTS" id="PR01041">
    <property type="entry name" value="TRNASYNTHMET"/>
</dbReference>
<dbReference type="SUPFAM" id="SSF52374">
    <property type="entry name" value="Nucleotidylyl transferase"/>
    <property type="match status" value="1"/>
</dbReference>
<dbReference type="InterPro" id="IPR014758">
    <property type="entry name" value="Met-tRNA_synth"/>
</dbReference>
<evidence type="ECO:0000256" key="5">
    <source>
        <dbReference type="ARBA" id="ARBA00022917"/>
    </source>
</evidence>
<dbReference type="Proteomes" id="UP001497392">
    <property type="component" value="Unassembled WGS sequence"/>
</dbReference>
<dbReference type="PANTHER" id="PTHR43326">
    <property type="entry name" value="METHIONYL-TRNA SYNTHETASE"/>
    <property type="match status" value="1"/>
</dbReference>
<comment type="similarity">
    <text evidence="7">Belongs to the class-I aminoacyl-tRNA synthetase family.</text>
</comment>
<comment type="caution">
    <text evidence="10">The sequence shown here is derived from an EMBL/GenBank/DDBJ whole genome shotgun (WGS) entry which is preliminary data.</text>
</comment>
<dbReference type="InterPro" id="IPR033911">
    <property type="entry name" value="MetRS_core"/>
</dbReference>
<name>A0ABP1FT39_9CHLO</name>
<keyword evidence="11" id="KW-1185">Reference proteome</keyword>
<dbReference type="Pfam" id="PF09334">
    <property type="entry name" value="tRNA-synt_1g"/>
    <property type="match status" value="1"/>
</dbReference>
<dbReference type="CDD" id="cd00814">
    <property type="entry name" value="MetRS_core"/>
    <property type="match status" value="1"/>
</dbReference>
<keyword evidence="2 7" id="KW-0436">Ligase</keyword>
<dbReference type="NCBIfam" id="TIGR00398">
    <property type="entry name" value="metG"/>
    <property type="match status" value="1"/>
</dbReference>
<keyword evidence="5 7" id="KW-0648">Protein biosynthesis</keyword>
<evidence type="ECO:0000256" key="2">
    <source>
        <dbReference type="ARBA" id="ARBA00022598"/>
    </source>
</evidence>
<proteinExistence type="inferred from homology"/>
<dbReference type="Gene3D" id="3.40.50.620">
    <property type="entry name" value="HUPs"/>
    <property type="match status" value="1"/>
</dbReference>
<dbReference type="InterPro" id="IPR041872">
    <property type="entry name" value="Anticodon_Met"/>
</dbReference>
<dbReference type="PANTHER" id="PTHR43326:SF1">
    <property type="entry name" value="METHIONINE--TRNA LIGASE, MITOCHONDRIAL"/>
    <property type="match status" value="1"/>
</dbReference>
<evidence type="ECO:0000259" key="9">
    <source>
        <dbReference type="Pfam" id="PF19303"/>
    </source>
</evidence>
<accession>A0ABP1FT39</accession>
<evidence type="ECO:0000313" key="10">
    <source>
        <dbReference type="EMBL" id="CAL5223090.1"/>
    </source>
</evidence>
<organism evidence="10 11">
    <name type="scientific">Coccomyxa viridis</name>
    <dbReference type="NCBI Taxonomy" id="1274662"/>
    <lineage>
        <taxon>Eukaryota</taxon>
        <taxon>Viridiplantae</taxon>
        <taxon>Chlorophyta</taxon>
        <taxon>core chlorophytes</taxon>
        <taxon>Trebouxiophyceae</taxon>
        <taxon>Trebouxiophyceae incertae sedis</taxon>
        <taxon>Coccomyxaceae</taxon>
        <taxon>Coccomyxa</taxon>
    </lineage>
</organism>
<dbReference type="EC" id="6.1.1.10" evidence="1"/>
<evidence type="ECO:0000256" key="6">
    <source>
        <dbReference type="ARBA" id="ARBA00023146"/>
    </source>
</evidence>
<feature type="domain" description="Methionyl/Leucyl tRNA synthetase" evidence="8">
    <location>
        <begin position="183"/>
        <end position="401"/>
    </location>
</feature>
<evidence type="ECO:0000256" key="3">
    <source>
        <dbReference type="ARBA" id="ARBA00022741"/>
    </source>
</evidence>
<dbReference type="Gene3D" id="1.10.730.10">
    <property type="entry name" value="Isoleucyl-tRNA Synthetase, Domain 1"/>
    <property type="match status" value="1"/>
</dbReference>
<evidence type="ECO:0000313" key="11">
    <source>
        <dbReference type="Proteomes" id="UP001497392"/>
    </source>
</evidence>
<evidence type="ECO:0000256" key="7">
    <source>
        <dbReference type="RuleBase" id="RU363039"/>
    </source>
</evidence>
<reference evidence="10 11" key="1">
    <citation type="submission" date="2024-06" db="EMBL/GenBank/DDBJ databases">
        <authorList>
            <person name="Kraege A."/>
            <person name="Thomma B."/>
        </authorList>
    </citation>
    <scope>NUCLEOTIDE SEQUENCE [LARGE SCALE GENOMIC DNA]</scope>
</reference>
<keyword evidence="3 7" id="KW-0547">Nucleotide-binding</keyword>
<evidence type="ECO:0000259" key="8">
    <source>
        <dbReference type="Pfam" id="PF09334"/>
    </source>
</evidence>
<keyword evidence="4 7" id="KW-0067">ATP-binding</keyword>
<evidence type="ECO:0000256" key="4">
    <source>
        <dbReference type="ARBA" id="ARBA00022840"/>
    </source>
</evidence>
<keyword evidence="6 7" id="KW-0030">Aminoacyl-tRNA synthetase</keyword>
<gene>
    <name evidence="10" type="primary">g5550</name>
    <name evidence="10" type="ORF">VP750_LOCUS4749</name>
</gene>
<dbReference type="Gene3D" id="2.170.220.10">
    <property type="match status" value="1"/>
</dbReference>
<dbReference type="SUPFAM" id="SSF47323">
    <property type="entry name" value="Anticodon-binding domain of a subclass of class I aminoacyl-tRNA synthetases"/>
    <property type="match status" value="1"/>
</dbReference>
<dbReference type="InterPro" id="IPR014729">
    <property type="entry name" value="Rossmann-like_a/b/a_fold"/>
</dbReference>
<dbReference type="Pfam" id="PF19303">
    <property type="entry name" value="Anticodon_3"/>
    <property type="match status" value="1"/>
</dbReference>
<sequence length="570" mass="62680">MSSFTDQSFVKPSPRDLITSLRHCTVTACAENGNSASANEQTFFATTPLYYVNAEPHMGSAYSTMAADAIARFQRLQGKRVTLVTGTDEHGEKIAEAAASKGQQPQEHCDGIADAFKRLWEELDIQYDSFIRTTDAKHEAVVKSILSRVWDTGDIYKAKYEGWYCVGCEAYKDDSEMEGDHMCPTHKKRCVERQEENYFFALSKYQSQIEALMEQDAGFVQPAARRNEVLGWVKEGLRDFSISRAAMAWGIPIPQDPAQTVYVWFDALLGYMSALLPEGVEPAPEELRARGWPANVHFVGKDILRFHAVYWPGMLMSAGLPIPKKIFAHGFLTKDGMKMGKSLGNVLEPRSLLKAYGADAVRFYFLKEIVFGQDGDFSESRFRDIVNAYLANSVGNLLNRTQGLLKKNCSGTLPVASSSVAADNPLRAVAAEQVRKAEAAYEDFRIQDALEAALAISNRGNLYMEEVAPWSAFKKGDEAEKEAAAAALVAVLEAVRVVAVIMCPVTPALSSRIYAGLGMTAEQYESLRWGDSEWGGLPAGQVMPKPQPVFARLEGDLVTEASPGKVAVAA</sequence>
<dbReference type="InterPro" id="IPR023457">
    <property type="entry name" value="Met-tRNA_synth_2"/>
</dbReference>
<protein>
    <recommendedName>
        <fullName evidence="1">methionine--tRNA ligase</fullName>
        <ecNumber evidence="1">6.1.1.10</ecNumber>
    </recommendedName>
</protein>
<feature type="domain" description="Methionyl-tRNA synthetase anticodon-binding" evidence="9">
    <location>
        <begin position="414"/>
        <end position="556"/>
    </location>
</feature>
<dbReference type="InterPro" id="IPR015413">
    <property type="entry name" value="Methionyl/Leucyl_tRNA_Synth"/>
</dbReference>
<dbReference type="NCBIfam" id="NF008900">
    <property type="entry name" value="PRK12267.1"/>
    <property type="match status" value="1"/>
</dbReference>
<evidence type="ECO:0000256" key="1">
    <source>
        <dbReference type="ARBA" id="ARBA00012838"/>
    </source>
</evidence>